<dbReference type="InterPro" id="IPR037524">
    <property type="entry name" value="PA14/GLEYA"/>
</dbReference>
<dbReference type="SUPFAM" id="SSF56988">
    <property type="entry name" value="Anthrax protective antigen"/>
    <property type="match status" value="1"/>
</dbReference>
<dbReference type="PROSITE" id="PS51820">
    <property type="entry name" value="PA14"/>
    <property type="match status" value="1"/>
</dbReference>
<dbReference type="Gene3D" id="3.90.182.10">
    <property type="entry name" value="Toxin - Anthrax Protective Antigen,domain 1"/>
    <property type="match status" value="1"/>
</dbReference>
<protein>
    <recommendedName>
        <fullName evidence="1">PA14 domain-containing protein</fullName>
    </recommendedName>
</protein>
<evidence type="ECO:0000313" key="3">
    <source>
        <dbReference type="Proteomes" id="UP000604046"/>
    </source>
</evidence>
<sequence length="193" mass="20831">MRCTGQLVTKKEGNYKFFLSSDDGSVMWLNGEKVVDNDGCHGEEEQGSSDKFLLPGAHDLAVDMCEYWGGEVLKMRYQGPDSGNSKITIPGQALQHVVDGKANMETVTQQVTPVCSTWQLRIAEDNSKGWEAHIFEIELFNDDDLISGPGKGTASSDCKNWAGGPEGAFDGDLSTKWVTCSGAAKVGKSITTS</sequence>
<dbReference type="Pfam" id="PF07691">
    <property type="entry name" value="PA14"/>
    <property type="match status" value="1"/>
</dbReference>
<accession>A0A812G651</accession>
<proteinExistence type="predicted"/>
<dbReference type="Proteomes" id="UP000604046">
    <property type="component" value="Unassembled WGS sequence"/>
</dbReference>
<organism evidence="2 3">
    <name type="scientific">Symbiodinium natans</name>
    <dbReference type="NCBI Taxonomy" id="878477"/>
    <lineage>
        <taxon>Eukaryota</taxon>
        <taxon>Sar</taxon>
        <taxon>Alveolata</taxon>
        <taxon>Dinophyceae</taxon>
        <taxon>Suessiales</taxon>
        <taxon>Symbiodiniaceae</taxon>
        <taxon>Symbiodinium</taxon>
    </lineage>
</organism>
<name>A0A812G651_9DINO</name>
<dbReference type="EMBL" id="CAJNDS010000005">
    <property type="protein sequence ID" value="CAE6914126.1"/>
    <property type="molecule type" value="Genomic_DNA"/>
</dbReference>
<dbReference type="AlphaFoldDB" id="A0A812G651"/>
<reference evidence="2" key="1">
    <citation type="submission" date="2021-02" db="EMBL/GenBank/DDBJ databases">
        <authorList>
            <person name="Dougan E. K."/>
            <person name="Rhodes N."/>
            <person name="Thang M."/>
            <person name="Chan C."/>
        </authorList>
    </citation>
    <scope>NUCLEOTIDE SEQUENCE</scope>
</reference>
<dbReference type="OrthoDB" id="424319at2759"/>
<evidence type="ECO:0000259" key="1">
    <source>
        <dbReference type="PROSITE" id="PS51820"/>
    </source>
</evidence>
<feature type="domain" description="PA14" evidence="1">
    <location>
        <begin position="1"/>
        <end position="93"/>
    </location>
</feature>
<gene>
    <name evidence="2" type="ORF">SNAT2548_LOCUS213</name>
</gene>
<evidence type="ECO:0000313" key="2">
    <source>
        <dbReference type="EMBL" id="CAE6914126.1"/>
    </source>
</evidence>
<dbReference type="InterPro" id="IPR011658">
    <property type="entry name" value="PA14_dom"/>
</dbReference>
<comment type="caution">
    <text evidence="2">The sequence shown here is derived from an EMBL/GenBank/DDBJ whole genome shotgun (WGS) entry which is preliminary data.</text>
</comment>
<keyword evidence="3" id="KW-1185">Reference proteome</keyword>